<dbReference type="Pfam" id="PF13365">
    <property type="entry name" value="Trypsin_2"/>
    <property type="match status" value="1"/>
</dbReference>
<dbReference type="InterPro" id="IPR001478">
    <property type="entry name" value="PDZ"/>
</dbReference>
<dbReference type="InterPro" id="IPR051201">
    <property type="entry name" value="Chloro_Bact_Ser_Proteases"/>
</dbReference>
<feature type="domain" description="PDZ" evidence="4">
    <location>
        <begin position="421"/>
        <end position="513"/>
    </location>
</feature>
<evidence type="ECO:0000256" key="1">
    <source>
        <dbReference type="ARBA" id="ARBA00022670"/>
    </source>
</evidence>
<feature type="compositionally biased region" description="Low complexity" evidence="3">
    <location>
        <begin position="526"/>
        <end position="546"/>
    </location>
</feature>
<proteinExistence type="predicted"/>
<evidence type="ECO:0000256" key="2">
    <source>
        <dbReference type="ARBA" id="ARBA00022801"/>
    </source>
</evidence>
<protein>
    <submittedName>
        <fullName evidence="5">Trypsin-like peptidase domain-containing protein</fullName>
    </submittedName>
</protein>
<dbReference type="EMBL" id="CP146203">
    <property type="protein sequence ID" value="XBH20700.1"/>
    <property type="molecule type" value="Genomic_DNA"/>
</dbReference>
<dbReference type="SUPFAM" id="SSF50494">
    <property type="entry name" value="Trypsin-like serine proteases"/>
    <property type="match status" value="1"/>
</dbReference>
<dbReference type="InterPro" id="IPR036034">
    <property type="entry name" value="PDZ_sf"/>
</dbReference>
<dbReference type="PROSITE" id="PS50106">
    <property type="entry name" value="PDZ"/>
    <property type="match status" value="1"/>
</dbReference>
<dbReference type="PRINTS" id="PR00834">
    <property type="entry name" value="PROTEASES2C"/>
</dbReference>
<dbReference type="AlphaFoldDB" id="A0AAU7DTT2"/>
<sequence length="566" mass="56417">MTNNEHFNLEPQAPIAQPPYVAPGPEARSESLSADGPTHAEAPTQRFAPVSNTDATPTVAVPTVPTVPAAPTVPVAAQQAPTQPFAAVPAQGGDQSGSGYAGPRMFASVPDANGSVATPPTAPTAGFGSPFEPQQANFSGPAGTQTKEPKLKQRGLGATVTAAALAAVLASAGTAGLLLGPLSDQFGAQGDGSQHSVESPAPADQGATSQKVSNSTSQNPNWQAVSAAVAPTVVAIGVTTDQGQGQGSGVVMDASGYILTNNHVVEGAKDDTVTVTLNNGSLYQAKIVGLDAATDLAVIQLIDPPADLVAAPFADSNEVEVGQAVMAMGNPLGLSQTATTGIVSAIDRPVSTARTGDGTLVVTNAIQIDAAVNPGNSGGPLFNAQGEVIGITSSIATTSNQSGTAGSIGLGFAIPANLAQQIGQQLKDNGAAQHAFLGVAMTDGTATAKGKTQTGAVVQEITAGSPAAEAGIQKGDVIVSIDGKNVTGSEFLTGAVREKSAGDTVTVGVVRGGDLKEIKVTLAQKPEAATSAPQAPQQQQEQQDPTNPNNLPDLGQMFPGWPGQGN</sequence>
<feature type="compositionally biased region" description="Polar residues" evidence="3">
    <location>
        <begin position="132"/>
        <end position="146"/>
    </location>
</feature>
<dbReference type="Gene3D" id="2.40.10.120">
    <property type="match status" value="1"/>
</dbReference>
<reference evidence="5" key="1">
    <citation type="submission" date="2024-02" db="EMBL/GenBank/DDBJ databases">
        <title>Tomenella chthoni gen. nov. sp. nov., a member of the family Jonesiaceae isolated from bat guano.</title>
        <authorList>
            <person name="Miller S.L."/>
            <person name="King J."/>
            <person name="Sankaranarayanan K."/>
            <person name="Lawson P.A."/>
        </authorList>
    </citation>
    <scope>NUCLEOTIDE SEQUENCE</scope>
    <source>
        <strain evidence="5">BS-20</strain>
    </source>
</reference>
<name>A0AAU7DTT2_9MICO</name>
<feature type="region of interest" description="Disordered" evidence="3">
    <location>
        <begin position="1"/>
        <end position="59"/>
    </location>
</feature>
<evidence type="ECO:0000256" key="3">
    <source>
        <dbReference type="SAM" id="MobiDB-lite"/>
    </source>
</evidence>
<gene>
    <name evidence="5" type="ORF">V5R04_10730</name>
</gene>
<keyword evidence="2" id="KW-0378">Hydrolase</keyword>
<dbReference type="Pfam" id="PF13180">
    <property type="entry name" value="PDZ_2"/>
    <property type="match status" value="1"/>
</dbReference>
<organism evidence="5">
    <name type="scientific">Jonesiaceae bacterium BS-20</name>
    <dbReference type="NCBI Taxonomy" id="3120821"/>
    <lineage>
        <taxon>Bacteria</taxon>
        <taxon>Bacillati</taxon>
        <taxon>Actinomycetota</taxon>
        <taxon>Actinomycetes</taxon>
        <taxon>Micrococcales</taxon>
        <taxon>Jonesiaceae</taxon>
    </lineage>
</organism>
<dbReference type="SMART" id="SM00228">
    <property type="entry name" value="PDZ"/>
    <property type="match status" value="1"/>
</dbReference>
<feature type="compositionally biased region" description="Polar residues" evidence="3">
    <location>
        <begin position="206"/>
        <end position="220"/>
    </location>
</feature>
<feature type="region of interest" description="Disordered" evidence="3">
    <location>
        <begin position="128"/>
        <end position="151"/>
    </location>
</feature>
<dbReference type="PANTHER" id="PTHR43343:SF3">
    <property type="entry name" value="PROTEASE DO-LIKE 8, CHLOROPLASTIC"/>
    <property type="match status" value="1"/>
</dbReference>
<dbReference type="Gene3D" id="2.30.42.10">
    <property type="match status" value="1"/>
</dbReference>
<dbReference type="InterPro" id="IPR001940">
    <property type="entry name" value="Peptidase_S1C"/>
</dbReference>
<dbReference type="GO" id="GO:0004252">
    <property type="term" value="F:serine-type endopeptidase activity"/>
    <property type="evidence" value="ECO:0007669"/>
    <property type="project" value="InterPro"/>
</dbReference>
<feature type="region of interest" description="Disordered" evidence="3">
    <location>
        <begin position="524"/>
        <end position="566"/>
    </location>
</feature>
<evidence type="ECO:0000313" key="5">
    <source>
        <dbReference type="EMBL" id="XBH20700.1"/>
    </source>
</evidence>
<dbReference type="GO" id="GO:0006508">
    <property type="term" value="P:proteolysis"/>
    <property type="evidence" value="ECO:0007669"/>
    <property type="project" value="UniProtKB-KW"/>
</dbReference>
<dbReference type="CDD" id="cd06779">
    <property type="entry name" value="cpPDZ_Deg_HtrA-like"/>
    <property type="match status" value="1"/>
</dbReference>
<accession>A0AAU7DTT2</accession>
<dbReference type="InterPro" id="IPR009003">
    <property type="entry name" value="Peptidase_S1_PA"/>
</dbReference>
<dbReference type="SUPFAM" id="SSF50156">
    <property type="entry name" value="PDZ domain-like"/>
    <property type="match status" value="1"/>
</dbReference>
<feature type="region of interest" description="Disordered" evidence="3">
    <location>
        <begin position="189"/>
        <end position="220"/>
    </location>
</feature>
<keyword evidence="1" id="KW-0645">Protease</keyword>
<evidence type="ECO:0000259" key="4">
    <source>
        <dbReference type="PROSITE" id="PS50106"/>
    </source>
</evidence>
<dbReference type="PANTHER" id="PTHR43343">
    <property type="entry name" value="PEPTIDASE S12"/>
    <property type="match status" value="1"/>
</dbReference>